<dbReference type="EMBL" id="UINC01040078">
    <property type="protein sequence ID" value="SVB39453.1"/>
    <property type="molecule type" value="Genomic_DNA"/>
</dbReference>
<dbReference type="AlphaFoldDB" id="A0A382DP92"/>
<feature type="region of interest" description="Disordered" evidence="1">
    <location>
        <begin position="65"/>
        <end position="108"/>
    </location>
</feature>
<proteinExistence type="predicted"/>
<sequence>MQMSEQETAEQQQTLANSVNELETLAQQALELDGEAREELVEQIKSKCEEEGLSATETDELLEEIGLVQEAREVQEDSKNQPGPGKGGKDGEGPKGEKAADVSPPAEV</sequence>
<feature type="compositionally biased region" description="Low complexity" evidence="1">
    <location>
        <begin position="1"/>
        <end position="14"/>
    </location>
</feature>
<evidence type="ECO:0000313" key="2">
    <source>
        <dbReference type="EMBL" id="SVB39453.1"/>
    </source>
</evidence>
<name>A0A382DP92_9ZZZZ</name>
<reference evidence="2" key="1">
    <citation type="submission" date="2018-05" db="EMBL/GenBank/DDBJ databases">
        <authorList>
            <person name="Lanie J.A."/>
            <person name="Ng W.-L."/>
            <person name="Kazmierczak K.M."/>
            <person name="Andrzejewski T.M."/>
            <person name="Davidsen T.M."/>
            <person name="Wayne K.J."/>
            <person name="Tettelin H."/>
            <person name="Glass J.I."/>
            <person name="Rusch D."/>
            <person name="Podicherti R."/>
            <person name="Tsui H.-C.T."/>
            <person name="Winkler M.E."/>
        </authorList>
    </citation>
    <scope>NUCLEOTIDE SEQUENCE</scope>
</reference>
<feature type="region of interest" description="Disordered" evidence="1">
    <location>
        <begin position="1"/>
        <end position="20"/>
    </location>
</feature>
<organism evidence="2">
    <name type="scientific">marine metagenome</name>
    <dbReference type="NCBI Taxonomy" id="408172"/>
    <lineage>
        <taxon>unclassified sequences</taxon>
        <taxon>metagenomes</taxon>
        <taxon>ecological metagenomes</taxon>
    </lineage>
</organism>
<feature type="compositionally biased region" description="Basic and acidic residues" evidence="1">
    <location>
        <begin position="87"/>
        <end position="100"/>
    </location>
</feature>
<feature type="compositionally biased region" description="Basic and acidic residues" evidence="1">
    <location>
        <begin position="70"/>
        <end position="79"/>
    </location>
</feature>
<evidence type="ECO:0008006" key="3">
    <source>
        <dbReference type="Google" id="ProtNLM"/>
    </source>
</evidence>
<gene>
    <name evidence="2" type="ORF">METZ01_LOCUS192307</name>
</gene>
<feature type="non-terminal residue" evidence="2">
    <location>
        <position position="108"/>
    </location>
</feature>
<protein>
    <recommendedName>
        <fullName evidence="3">HPt domain-containing protein</fullName>
    </recommendedName>
</protein>
<accession>A0A382DP92</accession>
<evidence type="ECO:0000256" key="1">
    <source>
        <dbReference type="SAM" id="MobiDB-lite"/>
    </source>
</evidence>